<dbReference type="AlphaFoldDB" id="A0A9X4LI58"/>
<keyword evidence="2" id="KW-1185">Reference proteome</keyword>
<gene>
    <name evidence="1" type="ORF">EXJ73_12880</name>
</gene>
<accession>A0A9X4LI58</accession>
<dbReference type="Pfam" id="PF07277">
    <property type="entry name" value="SapC"/>
    <property type="match status" value="1"/>
</dbReference>
<protein>
    <submittedName>
        <fullName evidence="1">Peptidase</fullName>
    </submittedName>
</protein>
<organism evidence="1 2">
    <name type="scientific">Pelomonas aquatica</name>
    <dbReference type="NCBI Taxonomy" id="431058"/>
    <lineage>
        <taxon>Bacteria</taxon>
        <taxon>Pseudomonadati</taxon>
        <taxon>Pseudomonadota</taxon>
        <taxon>Betaproteobacteria</taxon>
        <taxon>Burkholderiales</taxon>
        <taxon>Sphaerotilaceae</taxon>
        <taxon>Roseateles</taxon>
    </lineage>
</organism>
<evidence type="ECO:0000313" key="1">
    <source>
        <dbReference type="EMBL" id="MDG0863361.1"/>
    </source>
</evidence>
<dbReference type="InterPro" id="IPR010836">
    <property type="entry name" value="SapC"/>
</dbReference>
<proteinExistence type="predicted"/>
<comment type="caution">
    <text evidence="1">The sequence shown here is derived from an EMBL/GenBank/DDBJ whole genome shotgun (WGS) entry which is preliminary data.</text>
</comment>
<reference evidence="1" key="1">
    <citation type="submission" date="2019-02" db="EMBL/GenBank/DDBJ databases">
        <title>Draft genome of the type strain Pelomonas aquatica CCUG 52575T.</title>
        <authorList>
            <person name="Gomila M."/>
            <person name="Lalucat J."/>
        </authorList>
    </citation>
    <scope>NUCLEOTIDE SEQUENCE</scope>
    <source>
        <strain evidence="1">CCUG 52575</strain>
    </source>
</reference>
<evidence type="ECO:0000313" key="2">
    <source>
        <dbReference type="Proteomes" id="UP001152766"/>
    </source>
</evidence>
<dbReference type="RefSeq" id="WP_268147940.1">
    <property type="nucleotide sequence ID" value="NZ_JAPPUW010000003.1"/>
</dbReference>
<name>A0A9X4LI58_9BURK</name>
<dbReference type="Proteomes" id="UP001152766">
    <property type="component" value="Unassembled WGS sequence"/>
</dbReference>
<dbReference type="EMBL" id="SGUG01000017">
    <property type="protein sequence ID" value="MDG0863361.1"/>
    <property type="molecule type" value="Genomic_DNA"/>
</dbReference>
<sequence>MTRPALLDNVTHRHLRLHTGRSAALGDARQSALALPAEFRQLQAHFPIVFQRVDGQDGGSAFQPIALFGLEEGQNLFLSDAGWDAPVVPMALQRDPFMIGRNGDTLQLHIDLDSPRIVGPGQGEVGTAVFLPHGGHSEYLDHVVSLLEHLHAHAQQLPAFIAALTQHQLLEPFVLDVELADGSQSRLSGLYTVHEERLAALPGAALQALARDNHLLPIYMQLASLSQLPGLIERHNRLHAIG</sequence>